<organism evidence="2">
    <name type="scientific">Nicotiana tabacum</name>
    <name type="common">Common tobacco</name>
    <dbReference type="NCBI Taxonomy" id="4097"/>
    <lineage>
        <taxon>Eukaryota</taxon>
        <taxon>Viridiplantae</taxon>
        <taxon>Streptophyta</taxon>
        <taxon>Embryophyta</taxon>
        <taxon>Tracheophyta</taxon>
        <taxon>Spermatophyta</taxon>
        <taxon>Magnoliopsida</taxon>
        <taxon>eudicotyledons</taxon>
        <taxon>Gunneridae</taxon>
        <taxon>Pentapetalae</taxon>
        <taxon>asterids</taxon>
        <taxon>lamiids</taxon>
        <taxon>Solanales</taxon>
        <taxon>Solanaceae</taxon>
        <taxon>Nicotianoideae</taxon>
        <taxon>Nicotianeae</taxon>
        <taxon>Nicotiana</taxon>
    </lineage>
</organism>
<gene>
    <name evidence="2" type="primary">LOC107781777</name>
</gene>
<evidence type="ECO:0000259" key="1">
    <source>
        <dbReference type="Pfam" id="PF24626"/>
    </source>
</evidence>
<reference evidence="2" key="1">
    <citation type="submission" date="2025-08" db="UniProtKB">
        <authorList>
            <consortium name="RefSeq"/>
        </authorList>
    </citation>
    <scope>IDENTIFICATION</scope>
</reference>
<sequence length="297" mass="33301">MNKAVDILSRPPEGSLLAIIASKLDWVDAVREATKTHPEMVAIRQGIDLQSENYVDSMKDNNRSPAGLLQPLPIPNVVFEEIAMDFITCLPSSKGKATIMTMVDPLSKYGHFIPLLATLTAHSVAIAFAAHVIKLHGLTPFQVLYGREPPSVSRYIFGTATDDLVKKYMLRRDEVLTVLKENLQRAQIRMKTYADAHLTDLQLDVGDWAFVKLKPYRRYFGPNLVVKRIGYVAYKLDLPADVRIHPVFHISMLKKCIGTPTEQVTPLIPMSTEEQLPLNLEDQVLIGEESIVMNPLD</sequence>
<dbReference type="OrthoDB" id="1936407at2759"/>
<dbReference type="GO" id="GO:0003676">
    <property type="term" value="F:nucleic acid binding"/>
    <property type="evidence" value="ECO:0007669"/>
    <property type="project" value="InterPro"/>
</dbReference>
<protein>
    <recommendedName>
        <fullName evidence="1">Tf2-1-like SH3-like domain-containing protein</fullName>
    </recommendedName>
</protein>
<dbReference type="RefSeq" id="XP_016458036.1">
    <property type="nucleotide sequence ID" value="XM_016602550.1"/>
</dbReference>
<dbReference type="SUPFAM" id="SSF53098">
    <property type="entry name" value="Ribonuclease H-like"/>
    <property type="match status" value="1"/>
</dbReference>
<dbReference type="STRING" id="4097.A0A1S3Z0Q3"/>
<dbReference type="Gene3D" id="3.30.420.10">
    <property type="entry name" value="Ribonuclease H-like superfamily/Ribonuclease H"/>
    <property type="match status" value="1"/>
</dbReference>
<dbReference type="KEGG" id="nta:107781777"/>
<feature type="domain" description="Tf2-1-like SH3-like" evidence="1">
    <location>
        <begin position="217"/>
        <end position="256"/>
    </location>
</feature>
<dbReference type="PANTHER" id="PTHR45835">
    <property type="entry name" value="YALI0A06105P"/>
    <property type="match status" value="1"/>
</dbReference>
<dbReference type="InterPro" id="IPR012337">
    <property type="entry name" value="RNaseH-like_sf"/>
</dbReference>
<dbReference type="OMA" id="KATIMTM"/>
<dbReference type="PANTHER" id="PTHR45835:SF90">
    <property type="entry name" value="INTEGRASE CATALYTIC DOMAIN-CONTAINING PROTEIN"/>
    <property type="match status" value="1"/>
</dbReference>
<dbReference type="InterPro" id="IPR036397">
    <property type="entry name" value="RNaseH_sf"/>
</dbReference>
<dbReference type="PaxDb" id="4097-A0A1S3Z0Q3"/>
<dbReference type="AlphaFoldDB" id="A0A1S3Z0Q3"/>
<evidence type="ECO:0000313" key="2">
    <source>
        <dbReference type="RefSeq" id="XP_016458036.1"/>
    </source>
</evidence>
<dbReference type="Pfam" id="PF24626">
    <property type="entry name" value="SH3_Tf2-1"/>
    <property type="match status" value="1"/>
</dbReference>
<accession>A0A1S3Z0Q3</accession>
<name>A0A1S3Z0Q3_TOBAC</name>
<dbReference type="InterPro" id="IPR056924">
    <property type="entry name" value="SH3_Tf2-1"/>
</dbReference>
<proteinExistence type="predicted"/>